<protein>
    <recommendedName>
        <fullName evidence="1">BAH domain-containing protein</fullName>
    </recommendedName>
</protein>
<keyword evidence="3" id="KW-1185">Reference proteome</keyword>
<dbReference type="KEGG" id="vda:VDAG_09213"/>
<evidence type="ECO:0000313" key="3">
    <source>
        <dbReference type="Proteomes" id="UP000001611"/>
    </source>
</evidence>
<gene>
    <name evidence="2" type="ORF">VDAG_09213</name>
</gene>
<dbReference type="Gene3D" id="2.30.30.490">
    <property type="match status" value="1"/>
</dbReference>
<dbReference type="InterPro" id="IPR001025">
    <property type="entry name" value="BAH_dom"/>
</dbReference>
<dbReference type="InterPro" id="IPR043151">
    <property type="entry name" value="BAH_sf"/>
</dbReference>
<feature type="domain" description="BAH" evidence="1">
    <location>
        <begin position="72"/>
        <end position="206"/>
    </location>
</feature>
<dbReference type="Proteomes" id="UP000001611">
    <property type="component" value="Chromosome 4"/>
</dbReference>
<proteinExistence type="predicted"/>
<dbReference type="OMA" id="EWTERVY"/>
<dbReference type="PROSITE" id="PS51038">
    <property type="entry name" value="BAH"/>
    <property type="match status" value="1"/>
</dbReference>
<dbReference type="InParanoid" id="G2XFT9"/>
<sequence>MCNFQVSYWSAADKDGQMDMTTPSRGPPLQQSPFVPNGSFDDDSTLHLRYIVEPRAEWDELKPLTKVLIRDVLYRRRDYVYIRGQDGRNSHALWIARIQEIRACDNTRAYARVLWMYRPEDLSGELVCGGARLSNDGGRQAYHGHAELIASNHMDIISLSCIIGKSTVRQWVEEKNQKHRTWYWRQAVNVLSQQLSACVAAFQTNVKPAQWGTPEEVADGGTNAGLSKRILCPACYAEI</sequence>
<dbReference type="GO" id="GO:0003682">
    <property type="term" value="F:chromatin binding"/>
    <property type="evidence" value="ECO:0007669"/>
    <property type="project" value="InterPro"/>
</dbReference>
<dbReference type="GeneID" id="20710676"/>
<dbReference type="eggNOG" id="ENOG502S1KY">
    <property type="taxonomic scope" value="Eukaryota"/>
</dbReference>
<organism evidence="2 3">
    <name type="scientific">Verticillium dahliae (strain VdLs.17 / ATCC MYA-4575 / FGSC 10137)</name>
    <name type="common">Verticillium wilt</name>
    <dbReference type="NCBI Taxonomy" id="498257"/>
    <lineage>
        <taxon>Eukaryota</taxon>
        <taxon>Fungi</taxon>
        <taxon>Dikarya</taxon>
        <taxon>Ascomycota</taxon>
        <taxon>Pezizomycotina</taxon>
        <taxon>Sordariomycetes</taxon>
        <taxon>Hypocreomycetidae</taxon>
        <taxon>Glomerellales</taxon>
        <taxon>Plectosphaerellaceae</taxon>
        <taxon>Verticillium</taxon>
    </lineage>
</organism>
<dbReference type="RefSeq" id="XP_009653810.1">
    <property type="nucleotide sequence ID" value="XM_009655515.1"/>
</dbReference>
<dbReference type="EMBL" id="DS572717">
    <property type="protein sequence ID" value="EGY18687.1"/>
    <property type="molecule type" value="Genomic_DNA"/>
</dbReference>
<dbReference type="Pfam" id="PF01426">
    <property type="entry name" value="BAH"/>
    <property type="match status" value="1"/>
</dbReference>
<evidence type="ECO:0000259" key="1">
    <source>
        <dbReference type="PROSITE" id="PS51038"/>
    </source>
</evidence>
<dbReference type="SMART" id="SM00439">
    <property type="entry name" value="BAH"/>
    <property type="match status" value="1"/>
</dbReference>
<evidence type="ECO:0000313" key="2">
    <source>
        <dbReference type="EMBL" id="EGY18687.1"/>
    </source>
</evidence>
<dbReference type="PANTHER" id="PTHR46364">
    <property type="entry name" value="OS08G0421900 PROTEIN"/>
    <property type="match status" value="1"/>
</dbReference>
<name>G2XFT9_VERDV</name>
<dbReference type="AlphaFoldDB" id="G2XFT9"/>
<reference evidence="2 3" key="1">
    <citation type="submission" date="2008-03" db="EMBL/GenBank/DDBJ databases">
        <title>The Genome Sequence of Verticillium dahliae VdLs.17.</title>
        <authorList>
            <consortium name="The Broad Institute Genome Sequencing Platform"/>
            <person name="Ma L.-J.J."/>
            <person name="Klosterman S.J."/>
            <person name="Subbarao K."/>
            <person name="Dobinson K."/>
            <person name="Veronese P."/>
            <person name="Kang S."/>
            <person name="Gold S.E."/>
            <person name="Young S."/>
            <person name="Jaffe D."/>
            <person name="Gnerre S."/>
            <person name="Berlin A."/>
            <person name="Heiman D."/>
            <person name="Hepburn T."/>
            <person name="Sykes S."/>
            <person name="Alvarado L."/>
            <person name="Kodira C.D."/>
            <person name="Lander E."/>
            <person name="Galagan J."/>
            <person name="Nusbaum C."/>
            <person name="Birren B."/>
        </authorList>
    </citation>
    <scope>NUCLEOTIDE SEQUENCE [LARGE SCALE GENOMIC DNA]</scope>
    <source>
        <strain evidence="3">VdLs.17 / ATCC MYA-4575 / FGSC 10137</strain>
    </source>
</reference>
<dbReference type="HOGENOM" id="CLU_090053_0_0_1"/>
<accession>G2XFT9</accession>
<dbReference type="CDD" id="cd04370">
    <property type="entry name" value="BAH"/>
    <property type="match status" value="1"/>
</dbReference>